<sequence length="429" mass="47599">MGRLGRMVLGKESKHSKTSNHPQGAFVGGFGPGDGSQRPHVYPQQGYTSPFPPPLPPKPQMAMPEPMYFDAAGPGPSLTTQFALQQLNGQSVPNLPTPPVLLRPPADAPLRPHSDSDVPRPHASPPETRPSASSPATPPKSTDKLDVSSSPTSGRGRRKSSPGSMDGTVLCSGTTKAGERCKNSAKRPTALGHLDSDADQEIERYCHVHMKEVLKPSGFQSPCVNEWVSYDDWIPLYLQDDTRAALRFEMNKPASASDRDGYIYTFEIRDTANPDSVHLKVGRTVNLVKRINEWSKQCESKEQVLRGYWPGDGTDDASNLMKGRVKVGDPGKYCYRLERLIHLELADLIVNRPYLLSGYPKLTEAPERNAKPPPKRKCPDCGKMHKEIFTFSRITNGKRKGREYETIVKPVVEKWGRYVEKYVDRPSTT</sequence>
<dbReference type="KEGG" id="pco:PHACADRAFT_256946"/>
<dbReference type="Pfam" id="PF13455">
    <property type="entry name" value="MUG113"/>
    <property type="match status" value="1"/>
</dbReference>
<feature type="region of interest" description="Disordered" evidence="1">
    <location>
        <begin position="1"/>
        <end position="76"/>
    </location>
</feature>
<keyword evidence="3" id="KW-1185">Reference proteome</keyword>
<dbReference type="OrthoDB" id="2417614at2759"/>
<dbReference type="Proteomes" id="UP000008370">
    <property type="component" value="Unassembled WGS sequence"/>
</dbReference>
<name>K5WAG7_PHACS</name>
<dbReference type="PANTHER" id="PTHR28094">
    <property type="entry name" value="MEIOTICALLY UP-REGULATED GENE 113 PROTEIN"/>
    <property type="match status" value="1"/>
</dbReference>
<evidence type="ECO:0000313" key="3">
    <source>
        <dbReference type="Proteomes" id="UP000008370"/>
    </source>
</evidence>
<feature type="region of interest" description="Disordered" evidence="1">
    <location>
        <begin position="89"/>
        <end position="194"/>
    </location>
</feature>
<evidence type="ECO:0008006" key="4">
    <source>
        <dbReference type="Google" id="ProtNLM"/>
    </source>
</evidence>
<dbReference type="HOGENOM" id="CLU_020641_1_0_1"/>
<dbReference type="AlphaFoldDB" id="K5WAG7"/>
<protein>
    <recommendedName>
        <fullName evidence="4">DUF1766-domain-containing protein</fullName>
    </recommendedName>
</protein>
<accession>K5WAG7</accession>
<dbReference type="InParanoid" id="K5WAG7"/>
<gene>
    <name evidence="2" type="ORF">PHACADRAFT_256946</name>
</gene>
<reference evidence="2 3" key="1">
    <citation type="journal article" date="2012" name="BMC Genomics">
        <title>Comparative genomics of the white-rot fungi, Phanerochaete carnosa and P. chrysosporium, to elucidate the genetic basis of the distinct wood types they colonize.</title>
        <authorList>
            <person name="Suzuki H."/>
            <person name="MacDonald J."/>
            <person name="Syed K."/>
            <person name="Salamov A."/>
            <person name="Hori C."/>
            <person name="Aerts A."/>
            <person name="Henrissat B."/>
            <person name="Wiebenga A."/>
            <person name="vanKuyk P.A."/>
            <person name="Barry K."/>
            <person name="Lindquist E."/>
            <person name="LaButti K."/>
            <person name="Lapidus A."/>
            <person name="Lucas S."/>
            <person name="Coutinho P."/>
            <person name="Gong Y."/>
            <person name="Samejima M."/>
            <person name="Mahadevan R."/>
            <person name="Abou-Zaid M."/>
            <person name="de Vries R.P."/>
            <person name="Igarashi K."/>
            <person name="Yadav J.S."/>
            <person name="Grigoriev I.V."/>
            <person name="Master E.R."/>
        </authorList>
    </citation>
    <scope>NUCLEOTIDE SEQUENCE [LARGE SCALE GENOMIC DNA]</scope>
    <source>
        <strain evidence="2 3">HHB-10118-sp</strain>
    </source>
</reference>
<dbReference type="EMBL" id="JH930472">
    <property type="protein sequence ID" value="EKM55964.1"/>
    <property type="molecule type" value="Genomic_DNA"/>
</dbReference>
<feature type="compositionally biased region" description="Pro residues" evidence="1">
    <location>
        <begin position="50"/>
        <end position="59"/>
    </location>
</feature>
<feature type="compositionally biased region" description="Basic and acidic residues" evidence="1">
    <location>
        <begin position="110"/>
        <end position="120"/>
    </location>
</feature>
<dbReference type="STRING" id="650164.K5WAG7"/>
<dbReference type="GeneID" id="18916704"/>
<organism evidence="2 3">
    <name type="scientific">Phanerochaete carnosa (strain HHB-10118-sp)</name>
    <name type="common">White-rot fungus</name>
    <name type="synonym">Peniophora carnosa</name>
    <dbReference type="NCBI Taxonomy" id="650164"/>
    <lineage>
        <taxon>Eukaryota</taxon>
        <taxon>Fungi</taxon>
        <taxon>Dikarya</taxon>
        <taxon>Basidiomycota</taxon>
        <taxon>Agaricomycotina</taxon>
        <taxon>Agaricomycetes</taxon>
        <taxon>Polyporales</taxon>
        <taxon>Phanerochaetaceae</taxon>
        <taxon>Phanerochaete</taxon>
    </lineage>
</organism>
<dbReference type="InterPro" id="IPR053006">
    <property type="entry name" value="Meiosis_regulatory"/>
</dbReference>
<dbReference type="RefSeq" id="XP_007396270.1">
    <property type="nucleotide sequence ID" value="XM_007396208.1"/>
</dbReference>
<evidence type="ECO:0000256" key="1">
    <source>
        <dbReference type="SAM" id="MobiDB-lite"/>
    </source>
</evidence>
<evidence type="ECO:0000313" key="2">
    <source>
        <dbReference type="EMBL" id="EKM55964.1"/>
    </source>
</evidence>
<dbReference type="PANTHER" id="PTHR28094:SF1">
    <property type="entry name" value="MEIOTICALLY UP-REGULATED GENE 113 PROTEIN"/>
    <property type="match status" value="1"/>
</dbReference>
<proteinExistence type="predicted"/>